<dbReference type="InterPro" id="IPR036412">
    <property type="entry name" value="HAD-like_sf"/>
</dbReference>
<name>A0A3B0XTR2_9ZZZZ</name>
<protein>
    <submittedName>
        <fullName evidence="1">Uncharacterized protein</fullName>
    </submittedName>
</protein>
<dbReference type="Gene3D" id="3.40.50.1000">
    <property type="entry name" value="HAD superfamily/HAD-like"/>
    <property type="match status" value="2"/>
</dbReference>
<dbReference type="AlphaFoldDB" id="A0A3B0XTR2"/>
<dbReference type="EMBL" id="UOFI01000085">
    <property type="protein sequence ID" value="VAW66697.1"/>
    <property type="molecule type" value="Genomic_DNA"/>
</dbReference>
<reference evidence="1" key="1">
    <citation type="submission" date="2018-06" db="EMBL/GenBank/DDBJ databases">
        <authorList>
            <person name="Zhirakovskaya E."/>
        </authorList>
    </citation>
    <scope>NUCLEOTIDE SEQUENCE</scope>
</reference>
<accession>A0A3B0XTR2</accession>
<sequence>MYNCSGQVYFLIDMLNKMAPDHPEWQKQQPFASLLKKGPEALKDVGLSGAFDALAGIYSNQPISDIQVNAQQFLKKEHPAHKIPFSETTYLPMVELISYLQKNQFKVFIVSGGTLGFMRAFTNDIYNVPNEQVIGKRPIIAVGNSDGDIEILTYATEADGIQLGLLVNHDDELREGLGGHVERAHSLARSNSEWIIISIKTDFKKVFTDKTN</sequence>
<dbReference type="InterPro" id="IPR023214">
    <property type="entry name" value="HAD_sf"/>
</dbReference>
<dbReference type="SUPFAM" id="SSF56784">
    <property type="entry name" value="HAD-like"/>
    <property type="match status" value="1"/>
</dbReference>
<proteinExistence type="predicted"/>
<gene>
    <name evidence="1" type="ORF">MNBD_GAMMA09-2804</name>
</gene>
<evidence type="ECO:0000313" key="1">
    <source>
        <dbReference type="EMBL" id="VAW66697.1"/>
    </source>
</evidence>
<organism evidence="1">
    <name type="scientific">hydrothermal vent metagenome</name>
    <dbReference type="NCBI Taxonomy" id="652676"/>
    <lineage>
        <taxon>unclassified sequences</taxon>
        <taxon>metagenomes</taxon>
        <taxon>ecological metagenomes</taxon>
    </lineage>
</organism>